<sequence>MDNSVLEHLTEMKTERFPESQTTQAPSTLEAITAINSTYDDCSWKKTQQIKSELSKALRKVSGIDEDGGAQHHQLEHCGELLSMKPAEKYTDFSVLNGSTSVQQSVQLGQNNFQCLLEENALLEERVELYSIERKKLLNDNAYLDKLVDELQLQLRNVRSAQRPEMLDAATSTTEVGHESVNNGQCLGCIALWNQLQDYVRLYGRLKIHCAGPTTELISTGFVGEHGNDTNGSQNAGAEDRSDRSPPYGKRRTKSACPLTGSRVPVCVTNAYSGMGDITFQSDLRNDGWTRDHTESHPDYVCSRAAPTHGSSYGSVRCRQRLSFRTSALSQALREKSACCRTLKERVSNLEAKLVETQSSLKIARKNLHYWQAKETLKNRKQLAESVCTENPEKISRHRTSYMSYGSMYYKITLLRKQNTSLRRQVDILKRRLDSEMQMEPQPSEFDRNNNNNFSQSQNFSSEELYSQLFALKQRNYSLTQQLSVYRSSKQSVEKQCNELSTQLQSVVDALHTSHQREQRSKLTVQHLTSCLQKLEDLLQEGDREISEVESVQSLASQHDSNDMQRVQSHRVIYETSRSLATRLKEHLERHGTAMKELHHKLVETSRQSNRRRGLIEELRKSLTDTRNAHKHLEAKLASTVKETNEAKMAEGRLRTEVESQRMQLKAALCEKRALTEQLHQCRRAYDEIVQAQHPEKALKNHKHPEHDIVAMEKLEQNQLKCLLLALTTDLSALACYALREIRTRIGPHSGTHEPLTSSRPLSDTSSLPSARSLAQAKSKAAEILGLSLDELDQLTSTIPTLEHTVTFTGNHICPEANAAHLIEVASSWPSLCANLLNQSEIPMEYLQQVYQGIMNAFDSVVRLILQSKS</sequence>
<accession>A0A8T1LWQ5</accession>
<feature type="compositionally biased region" description="Polar residues" evidence="2">
    <location>
        <begin position="755"/>
        <end position="770"/>
    </location>
</feature>
<feature type="region of interest" description="Disordered" evidence="2">
    <location>
        <begin position="747"/>
        <end position="770"/>
    </location>
</feature>
<dbReference type="GO" id="GO:0000796">
    <property type="term" value="C:condensin complex"/>
    <property type="evidence" value="ECO:0007669"/>
    <property type="project" value="TreeGrafter"/>
</dbReference>
<proteinExistence type="predicted"/>
<reference evidence="3 4" key="2">
    <citation type="journal article" date="2021" name="Genomics">
        <title>High-quality reference genome for Clonorchis sinensis.</title>
        <authorList>
            <person name="Young N.D."/>
            <person name="Stroehlein A.J."/>
            <person name="Kinkar L."/>
            <person name="Wang T."/>
            <person name="Sohn W.M."/>
            <person name="Chang B.C.H."/>
            <person name="Kaur P."/>
            <person name="Weisz D."/>
            <person name="Dudchenko O."/>
            <person name="Aiden E.L."/>
            <person name="Korhonen P.K."/>
            <person name="Gasser R.B."/>
        </authorList>
    </citation>
    <scope>NUCLEOTIDE SEQUENCE [LARGE SCALE GENOMIC DNA]</scope>
    <source>
        <strain evidence="3">Cs-k2</strain>
    </source>
</reference>
<feature type="coiled-coil region" evidence="1">
    <location>
        <begin position="616"/>
        <end position="685"/>
    </location>
</feature>
<protein>
    <submittedName>
        <fullName evidence="3">Uncharacterized protein</fullName>
    </submittedName>
</protein>
<dbReference type="GO" id="GO:0007076">
    <property type="term" value="P:mitotic chromosome condensation"/>
    <property type="evidence" value="ECO:0007669"/>
    <property type="project" value="TreeGrafter"/>
</dbReference>
<dbReference type="GO" id="GO:0003682">
    <property type="term" value="F:chromatin binding"/>
    <property type="evidence" value="ECO:0007669"/>
    <property type="project" value="TreeGrafter"/>
</dbReference>
<reference evidence="3 4" key="1">
    <citation type="journal article" date="2018" name="Biotechnol. Adv.">
        <title>Improved genomic resources and new bioinformatic workflow for the carcinogenic parasite Clonorchis sinensis: Biotechnological implications.</title>
        <authorList>
            <person name="Wang D."/>
            <person name="Korhonen P.K."/>
            <person name="Gasser R.B."/>
            <person name="Young N.D."/>
        </authorList>
    </citation>
    <scope>NUCLEOTIDE SEQUENCE [LARGE SCALE GENOMIC DNA]</scope>
    <source>
        <strain evidence="3">Cs-k2</strain>
    </source>
</reference>
<keyword evidence="4" id="KW-1185">Reference proteome</keyword>
<evidence type="ECO:0000256" key="2">
    <source>
        <dbReference type="SAM" id="MobiDB-lite"/>
    </source>
</evidence>
<evidence type="ECO:0000256" key="1">
    <source>
        <dbReference type="SAM" id="Coils"/>
    </source>
</evidence>
<evidence type="ECO:0000313" key="4">
    <source>
        <dbReference type="Proteomes" id="UP000286415"/>
    </source>
</evidence>
<dbReference type="AlphaFoldDB" id="A0A8T1LWQ5"/>
<comment type="caution">
    <text evidence="3">The sequence shown here is derived from an EMBL/GenBank/DDBJ whole genome shotgun (WGS) entry which is preliminary data.</text>
</comment>
<organism evidence="3 4">
    <name type="scientific">Clonorchis sinensis</name>
    <name type="common">Chinese liver fluke</name>
    <dbReference type="NCBI Taxonomy" id="79923"/>
    <lineage>
        <taxon>Eukaryota</taxon>
        <taxon>Metazoa</taxon>
        <taxon>Spiralia</taxon>
        <taxon>Lophotrochozoa</taxon>
        <taxon>Platyhelminthes</taxon>
        <taxon>Trematoda</taxon>
        <taxon>Digenea</taxon>
        <taxon>Opisthorchiida</taxon>
        <taxon>Opisthorchiata</taxon>
        <taxon>Opisthorchiidae</taxon>
        <taxon>Clonorchis</taxon>
    </lineage>
</organism>
<evidence type="ECO:0000313" key="3">
    <source>
        <dbReference type="EMBL" id="KAG5441564.1"/>
    </source>
</evidence>
<feature type="coiled-coil region" evidence="1">
    <location>
        <begin position="340"/>
        <end position="367"/>
    </location>
</feature>
<dbReference type="EMBL" id="NIRI02000077">
    <property type="protein sequence ID" value="KAG5441564.1"/>
    <property type="molecule type" value="Genomic_DNA"/>
</dbReference>
<dbReference type="GO" id="GO:0000793">
    <property type="term" value="C:condensed chromosome"/>
    <property type="evidence" value="ECO:0007669"/>
    <property type="project" value="TreeGrafter"/>
</dbReference>
<gene>
    <name evidence="3" type="ORF">CSKR_111414</name>
</gene>
<dbReference type="PANTHER" id="PTHR43941:SF1">
    <property type="entry name" value="STRUCTURAL MAINTENANCE OF CHROMOSOMES PROTEIN 2"/>
    <property type="match status" value="1"/>
</dbReference>
<dbReference type="Proteomes" id="UP000286415">
    <property type="component" value="Unassembled WGS sequence"/>
</dbReference>
<name>A0A8T1LWQ5_CLOSI</name>
<dbReference type="OrthoDB" id="6288621at2759"/>
<dbReference type="GO" id="GO:0000785">
    <property type="term" value="C:chromatin"/>
    <property type="evidence" value="ECO:0007669"/>
    <property type="project" value="TreeGrafter"/>
</dbReference>
<dbReference type="PANTHER" id="PTHR43941">
    <property type="entry name" value="STRUCTURAL MAINTENANCE OF CHROMOSOMES PROTEIN 2"/>
    <property type="match status" value="1"/>
</dbReference>
<keyword evidence="1" id="KW-0175">Coiled coil</keyword>
<feature type="region of interest" description="Disordered" evidence="2">
    <location>
        <begin position="222"/>
        <end position="256"/>
    </location>
</feature>